<protein>
    <submittedName>
        <fullName evidence="1">17490_t:CDS:1</fullName>
    </submittedName>
</protein>
<name>A0A9N9B503_9GLOM</name>
<keyword evidence="2" id="KW-1185">Reference proteome</keyword>
<dbReference type="SUPFAM" id="SSF52047">
    <property type="entry name" value="RNI-like"/>
    <property type="match status" value="1"/>
</dbReference>
<dbReference type="Gene3D" id="3.80.10.10">
    <property type="entry name" value="Ribonuclease Inhibitor"/>
    <property type="match status" value="1"/>
</dbReference>
<reference evidence="1" key="1">
    <citation type="submission" date="2021-06" db="EMBL/GenBank/DDBJ databases">
        <authorList>
            <person name="Kallberg Y."/>
            <person name="Tangrot J."/>
            <person name="Rosling A."/>
        </authorList>
    </citation>
    <scope>NUCLEOTIDE SEQUENCE</scope>
    <source>
        <strain evidence="1">UK204</strain>
    </source>
</reference>
<dbReference type="AlphaFoldDB" id="A0A9N9B503"/>
<dbReference type="EMBL" id="CAJVPQ010001408">
    <property type="protein sequence ID" value="CAG8550947.1"/>
    <property type="molecule type" value="Genomic_DNA"/>
</dbReference>
<comment type="caution">
    <text evidence="1">The sequence shown here is derived from an EMBL/GenBank/DDBJ whole genome shotgun (WGS) entry which is preliminary data.</text>
</comment>
<sequence>MFNYLLFIKHLEATAISSMICDGINYKSADKRYHQFILEEEIYKLFMSECSLKSLELDHIKHQIHHFPGAYRCLADLVELNTNSSIPSEIFFGLSRICKRIKKIYVYFDYIDEENYGFVKLIQVQQNLKRFVCTKSFDNNNDPSEELGLALTSCSQTLTNLESRFKREIFLPPRIFPLFRNLKILQLLNDFLSESYEEQLQVSSYPNLEILYIKNISPYTISKIINSTTGKLRKILIQYNIGDYSNCLIQSIIEHCPNVEILSLIIDMDNLLYFVKLLDSCRQLKGLLIRLSDENYKYRIDEEREKDGKRFLNALLRSSRHLFQACYSDTTISMKCVIRHDELRLYPP</sequence>
<organism evidence="1 2">
    <name type="scientific">Funneliformis caledonium</name>
    <dbReference type="NCBI Taxonomy" id="1117310"/>
    <lineage>
        <taxon>Eukaryota</taxon>
        <taxon>Fungi</taxon>
        <taxon>Fungi incertae sedis</taxon>
        <taxon>Mucoromycota</taxon>
        <taxon>Glomeromycotina</taxon>
        <taxon>Glomeromycetes</taxon>
        <taxon>Glomerales</taxon>
        <taxon>Glomeraceae</taxon>
        <taxon>Funneliformis</taxon>
    </lineage>
</organism>
<evidence type="ECO:0000313" key="2">
    <source>
        <dbReference type="Proteomes" id="UP000789570"/>
    </source>
</evidence>
<proteinExistence type="predicted"/>
<gene>
    <name evidence="1" type="ORF">FCALED_LOCUS6115</name>
</gene>
<evidence type="ECO:0000313" key="1">
    <source>
        <dbReference type="EMBL" id="CAG8550947.1"/>
    </source>
</evidence>
<dbReference type="InterPro" id="IPR032675">
    <property type="entry name" value="LRR_dom_sf"/>
</dbReference>
<dbReference type="Proteomes" id="UP000789570">
    <property type="component" value="Unassembled WGS sequence"/>
</dbReference>
<accession>A0A9N9B503</accession>